<proteinExistence type="predicted"/>
<feature type="region of interest" description="Disordered" evidence="1">
    <location>
        <begin position="47"/>
        <end position="72"/>
    </location>
</feature>
<name>A0A016TEE2_9BILA</name>
<evidence type="ECO:0000313" key="2">
    <source>
        <dbReference type="EMBL" id="EYC01354.1"/>
    </source>
</evidence>
<evidence type="ECO:0000256" key="1">
    <source>
        <dbReference type="SAM" id="MobiDB-lite"/>
    </source>
</evidence>
<dbReference type="EMBL" id="JARK01001444">
    <property type="protein sequence ID" value="EYC01354.1"/>
    <property type="molecule type" value="Genomic_DNA"/>
</dbReference>
<dbReference type="AlphaFoldDB" id="A0A016TEE2"/>
<keyword evidence="3" id="KW-1185">Reference proteome</keyword>
<sequence>MLRFIPVTSPNVFQFAMLPLELRYQVFRWGECPVCFVVVIAIPTSAAPDNGNDATPPPRHSAARLLRGDKIG</sequence>
<comment type="caution">
    <text evidence="2">The sequence shown here is derived from an EMBL/GenBank/DDBJ whole genome shotgun (WGS) entry which is preliminary data.</text>
</comment>
<protein>
    <submittedName>
        <fullName evidence="2">Uncharacterized protein</fullName>
    </submittedName>
</protein>
<accession>A0A016TEE2</accession>
<reference evidence="3" key="1">
    <citation type="journal article" date="2015" name="Nat. Genet.">
        <title>The genome and transcriptome of the zoonotic hookworm Ancylostoma ceylanicum identify infection-specific gene families.</title>
        <authorList>
            <person name="Schwarz E.M."/>
            <person name="Hu Y."/>
            <person name="Antoshechkin I."/>
            <person name="Miller M.M."/>
            <person name="Sternberg P.W."/>
            <person name="Aroian R.V."/>
        </authorList>
    </citation>
    <scope>NUCLEOTIDE SEQUENCE</scope>
    <source>
        <strain evidence="3">HY135</strain>
    </source>
</reference>
<dbReference type="Proteomes" id="UP000024635">
    <property type="component" value="Unassembled WGS sequence"/>
</dbReference>
<evidence type="ECO:0000313" key="3">
    <source>
        <dbReference type="Proteomes" id="UP000024635"/>
    </source>
</evidence>
<gene>
    <name evidence="2" type="primary">Acey_s0108.g56</name>
    <name evidence="2" type="ORF">Y032_0108g56</name>
</gene>
<organism evidence="2 3">
    <name type="scientific">Ancylostoma ceylanicum</name>
    <dbReference type="NCBI Taxonomy" id="53326"/>
    <lineage>
        <taxon>Eukaryota</taxon>
        <taxon>Metazoa</taxon>
        <taxon>Ecdysozoa</taxon>
        <taxon>Nematoda</taxon>
        <taxon>Chromadorea</taxon>
        <taxon>Rhabditida</taxon>
        <taxon>Rhabditina</taxon>
        <taxon>Rhabditomorpha</taxon>
        <taxon>Strongyloidea</taxon>
        <taxon>Ancylostomatidae</taxon>
        <taxon>Ancylostomatinae</taxon>
        <taxon>Ancylostoma</taxon>
    </lineage>
</organism>